<gene>
    <name evidence="7" type="primary">ORF94591</name>
    <name evidence="8" type="synonym">ORF94592</name>
    <name evidence="9" type="synonym">ORF94594</name>
</gene>
<proteinExistence type="inferred from homology"/>
<dbReference type="PANTHER" id="PTHR11610">
    <property type="entry name" value="LIPASE"/>
    <property type="match status" value="1"/>
</dbReference>
<dbReference type="EMBL" id="HACG01028364">
    <property type="protein sequence ID" value="CEK75229.1"/>
    <property type="molecule type" value="Transcribed_RNA"/>
</dbReference>
<dbReference type="Pfam" id="PF00151">
    <property type="entry name" value="Lipase"/>
    <property type="match status" value="1"/>
</dbReference>
<dbReference type="SUPFAM" id="SSF53474">
    <property type="entry name" value="alpha/beta-Hydrolases"/>
    <property type="match status" value="1"/>
</dbReference>
<dbReference type="AlphaFoldDB" id="A0A0B7A5A2"/>
<comment type="similarity">
    <text evidence="2 4">Belongs to the AB hydrolase superfamily. Lipase family.</text>
</comment>
<feature type="chain" id="PRO_5007391211" description="Lipase domain-containing protein" evidence="5">
    <location>
        <begin position="27"/>
        <end position="363"/>
    </location>
</feature>
<dbReference type="EMBL" id="HACG01028362">
    <property type="protein sequence ID" value="CEK75227.1"/>
    <property type="molecule type" value="Transcribed_RNA"/>
</dbReference>
<dbReference type="CDD" id="cd00707">
    <property type="entry name" value="Pancreat_lipase_like"/>
    <property type="match status" value="1"/>
</dbReference>
<keyword evidence="5" id="KW-0732">Signal</keyword>
<dbReference type="PRINTS" id="PR00821">
    <property type="entry name" value="TAGLIPASE"/>
</dbReference>
<name>A0A0B7A5A2_9EUPU</name>
<feature type="signal peptide" evidence="5">
    <location>
        <begin position="1"/>
        <end position="26"/>
    </location>
</feature>
<evidence type="ECO:0000259" key="6">
    <source>
        <dbReference type="Pfam" id="PF00151"/>
    </source>
</evidence>
<evidence type="ECO:0000313" key="7">
    <source>
        <dbReference type="EMBL" id="CEK75226.1"/>
    </source>
</evidence>
<dbReference type="InterPro" id="IPR000734">
    <property type="entry name" value="TAG_lipase"/>
</dbReference>
<evidence type="ECO:0000256" key="5">
    <source>
        <dbReference type="SAM" id="SignalP"/>
    </source>
</evidence>
<dbReference type="GO" id="GO:0016298">
    <property type="term" value="F:lipase activity"/>
    <property type="evidence" value="ECO:0007669"/>
    <property type="project" value="InterPro"/>
</dbReference>
<keyword evidence="3" id="KW-0964">Secreted</keyword>
<dbReference type="InterPro" id="IPR029058">
    <property type="entry name" value="AB_hydrolase_fold"/>
</dbReference>
<evidence type="ECO:0000313" key="9">
    <source>
        <dbReference type="EMBL" id="CEK75229.1"/>
    </source>
</evidence>
<evidence type="ECO:0000256" key="2">
    <source>
        <dbReference type="ARBA" id="ARBA00010701"/>
    </source>
</evidence>
<dbReference type="InterPro" id="IPR033906">
    <property type="entry name" value="Lipase_N"/>
</dbReference>
<evidence type="ECO:0000256" key="1">
    <source>
        <dbReference type="ARBA" id="ARBA00004613"/>
    </source>
</evidence>
<dbReference type="GO" id="GO:0016042">
    <property type="term" value="P:lipid catabolic process"/>
    <property type="evidence" value="ECO:0007669"/>
    <property type="project" value="TreeGrafter"/>
</dbReference>
<comment type="subcellular location">
    <subcellularLocation>
        <location evidence="1">Secreted</location>
    </subcellularLocation>
</comment>
<sequence>MVLQSVAAGLLVILVVELTLPGSCSGWLVSSRRTKCYEQPPIGCFPTTYPYNNTGRRAPQRPSVVNVQFFFFNSGVSSTMFNYDNADQVLANTYNSSAKTVVIIHGYLENSDRPWIRQLGTELLQKDSHMNVVVVSWVGGSRNLIYFQSAANARVAGAVIALLLEKLVVLGGDRSKFHVIGFSLGAHVAGYVGSRLRGIGRITGLDPARLGFERTPPEARLDPTDAIFVDVIHTDASPIVGLGTFQSLGTVDFYPNGGVNQPGCSVDIINTVSAMMSSFDFSMDSVRAAVACSHLRVTSLFTASVNHNCSYTTLRCSNNFPRGSCSPCESGACPLMGYNIDSTRGIQTAGLYRTVTTSTSPYC</sequence>
<organism evidence="7">
    <name type="scientific">Arion vulgaris</name>
    <dbReference type="NCBI Taxonomy" id="1028688"/>
    <lineage>
        <taxon>Eukaryota</taxon>
        <taxon>Metazoa</taxon>
        <taxon>Spiralia</taxon>
        <taxon>Lophotrochozoa</taxon>
        <taxon>Mollusca</taxon>
        <taxon>Gastropoda</taxon>
        <taxon>Heterobranchia</taxon>
        <taxon>Euthyneura</taxon>
        <taxon>Panpulmonata</taxon>
        <taxon>Eupulmonata</taxon>
        <taxon>Stylommatophora</taxon>
        <taxon>Helicina</taxon>
        <taxon>Arionoidea</taxon>
        <taxon>Arionidae</taxon>
        <taxon>Arion</taxon>
    </lineage>
</organism>
<dbReference type="Gene3D" id="3.40.50.1820">
    <property type="entry name" value="alpha/beta hydrolase"/>
    <property type="match status" value="1"/>
</dbReference>
<evidence type="ECO:0000256" key="4">
    <source>
        <dbReference type="RuleBase" id="RU004262"/>
    </source>
</evidence>
<accession>A0A0B7A5A2</accession>
<feature type="domain" description="Lipase" evidence="6">
    <location>
        <begin position="51"/>
        <end position="361"/>
    </location>
</feature>
<dbReference type="EMBL" id="HACG01028361">
    <property type="protein sequence ID" value="CEK75226.1"/>
    <property type="molecule type" value="Transcribed_RNA"/>
</dbReference>
<protein>
    <recommendedName>
        <fullName evidence="6">Lipase domain-containing protein</fullName>
    </recommendedName>
</protein>
<dbReference type="GO" id="GO:0005615">
    <property type="term" value="C:extracellular space"/>
    <property type="evidence" value="ECO:0007669"/>
    <property type="project" value="TreeGrafter"/>
</dbReference>
<reference evidence="7" key="1">
    <citation type="submission" date="2014-12" db="EMBL/GenBank/DDBJ databases">
        <title>Insight into the proteome of Arion vulgaris.</title>
        <authorList>
            <person name="Aradska J."/>
            <person name="Bulat T."/>
            <person name="Smidak R."/>
            <person name="Sarate P."/>
            <person name="Gangsoo J."/>
            <person name="Sialana F."/>
            <person name="Bilban M."/>
            <person name="Lubec G."/>
        </authorList>
    </citation>
    <scope>NUCLEOTIDE SEQUENCE</scope>
    <source>
        <tissue evidence="7">Skin</tissue>
    </source>
</reference>
<dbReference type="InterPro" id="IPR013818">
    <property type="entry name" value="Lipase"/>
</dbReference>
<evidence type="ECO:0000256" key="3">
    <source>
        <dbReference type="ARBA" id="ARBA00022525"/>
    </source>
</evidence>
<evidence type="ECO:0000313" key="8">
    <source>
        <dbReference type="EMBL" id="CEK75227.1"/>
    </source>
</evidence>